<reference evidence="1 2" key="1">
    <citation type="submission" date="2017-06" db="EMBL/GenBank/DDBJ databases">
        <title>Genome sequence of Lactobacillus plantarum subsp. plantarum strain SRCM101258.</title>
        <authorList>
            <person name="Cho S.H."/>
        </authorList>
    </citation>
    <scope>NUCLEOTIDE SEQUENCE [LARGE SCALE GENOMIC DNA]</scope>
    <source>
        <strain evidence="1 2">SRCM101258</strain>
    </source>
</reference>
<dbReference type="AlphaFoldDB" id="A0A2S3U521"/>
<comment type="caution">
    <text evidence="1">The sequence shown here is derived from an EMBL/GenBank/DDBJ whole genome shotgun (WGS) entry which is preliminary data.</text>
</comment>
<evidence type="ECO:0000313" key="2">
    <source>
        <dbReference type="Proteomes" id="UP000236990"/>
    </source>
</evidence>
<sequence>MGKLKTLIKKGTDVYASFTSLNDHGETTAALEC</sequence>
<organism evidence="1 2">
    <name type="scientific">Lactiplantibacillus plantarum subsp. plantarum</name>
    <dbReference type="NCBI Taxonomy" id="337330"/>
    <lineage>
        <taxon>Bacteria</taxon>
        <taxon>Bacillati</taxon>
        <taxon>Bacillota</taxon>
        <taxon>Bacilli</taxon>
        <taxon>Lactobacillales</taxon>
        <taxon>Lactobacillaceae</taxon>
        <taxon>Lactiplantibacillus</taxon>
    </lineage>
</organism>
<name>A0A2S3U521_LACPN</name>
<accession>A0A2S3U521</accession>
<proteinExistence type="predicted"/>
<dbReference type="Proteomes" id="UP000236990">
    <property type="component" value="Unassembled WGS sequence"/>
</dbReference>
<dbReference type="EMBL" id="NKCZ01000107">
    <property type="protein sequence ID" value="POD83936.1"/>
    <property type="molecule type" value="Genomic_DNA"/>
</dbReference>
<evidence type="ECO:0000313" key="1">
    <source>
        <dbReference type="EMBL" id="POD83936.1"/>
    </source>
</evidence>
<gene>
    <name evidence="1" type="ORF">S101258_01889</name>
</gene>
<protein>
    <submittedName>
        <fullName evidence="1">Uncharacterized protein</fullName>
    </submittedName>
</protein>